<protein>
    <submittedName>
        <fullName evidence="6">RNA polymerase, sigma 30 subunit, SigH</fullName>
    </submittedName>
</protein>
<evidence type="ECO:0000313" key="7">
    <source>
        <dbReference type="Proteomes" id="UP000199481"/>
    </source>
</evidence>
<keyword evidence="1" id="KW-0805">Transcription regulation</keyword>
<keyword evidence="2" id="KW-0731">Sigma factor</keyword>
<accession>A0A1H1A0Q0</accession>
<reference evidence="7" key="1">
    <citation type="submission" date="2016-10" db="EMBL/GenBank/DDBJ databases">
        <authorList>
            <person name="Varghese N."/>
            <person name="Submissions S."/>
        </authorList>
    </citation>
    <scope>NUCLEOTIDE SEQUENCE [LARGE SCALE GENOMIC DNA]</scope>
    <source>
        <strain evidence="7">MPL-11</strain>
    </source>
</reference>
<dbReference type="AlphaFoldDB" id="A0A1H1A0Q0"/>
<dbReference type="InterPro" id="IPR014284">
    <property type="entry name" value="RNA_pol_sigma-70_dom"/>
</dbReference>
<dbReference type="Proteomes" id="UP000199481">
    <property type="component" value="Unassembled WGS sequence"/>
</dbReference>
<dbReference type="Pfam" id="PF04542">
    <property type="entry name" value="Sigma70_r2"/>
    <property type="match status" value="1"/>
</dbReference>
<dbReference type="InterPro" id="IPR007627">
    <property type="entry name" value="RNA_pol_sigma70_r2"/>
</dbReference>
<proteinExistence type="predicted"/>
<dbReference type="Gene3D" id="1.10.1740.10">
    <property type="match status" value="1"/>
</dbReference>
<keyword evidence="4" id="KW-0804">Transcription</keyword>
<sequence>MADEDEKIDLMSDEELILMIKNGDGYPFKILFKRYHPLVTKMTREYYLKSYELEDLWQEARIVFHKAIQTYDQDKGHTFGNFYKLNFKHHIFSLIRKDMAKKRKIEKIAESLDGMIEKGISPQYITNGKEGLSALDILQVKEKLAGYHHTLSKFEQKVFSLYLKNNEVDKIAEQLQCDSLQIKNALDRCKRKLKRTLES</sequence>
<keyword evidence="7" id="KW-1185">Reference proteome</keyword>
<feature type="domain" description="RNA polymerase sigma-70 region 2" evidence="5">
    <location>
        <begin position="31"/>
        <end position="82"/>
    </location>
</feature>
<dbReference type="PANTHER" id="PTHR30385">
    <property type="entry name" value="SIGMA FACTOR F FLAGELLAR"/>
    <property type="match status" value="1"/>
</dbReference>
<evidence type="ECO:0000256" key="2">
    <source>
        <dbReference type="ARBA" id="ARBA00023082"/>
    </source>
</evidence>
<evidence type="ECO:0000256" key="1">
    <source>
        <dbReference type="ARBA" id="ARBA00023015"/>
    </source>
</evidence>
<dbReference type="NCBIfam" id="TIGR02937">
    <property type="entry name" value="sigma70-ECF"/>
    <property type="match status" value="1"/>
</dbReference>
<dbReference type="RefSeq" id="WP_051923353.1">
    <property type="nucleotide sequence ID" value="NZ_CP084916.1"/>
</dbReference>
<gene>
    <name evidence="6" type="ORF">SAMN04487752_1831</name>
</gene>
<dbReference type="OrthoDB" id="1767844at2"/>
<dbReference type="PANTHER" id="PTHR30385:SF1">
    <property type="entry name" value="RNA POLYMERASE SIGMA-H FACTOR"/>
    <property type="match status" value="1"/>
</dbReference>
<dbReference type="GO" id="GO:0003677">
    <property type="term" value="F:DNA binding"/>
    <property type="evidence" value="ECO:0007669"/>
    <property type="project" value="UniProtKB-KW"/>
</dbReference>
<keyword evidence="3" id="KW-0238">DNA-binding</keyword>
<name>A0A1H1A0Q0_9LACT</name>
<evidence type="ECO:0000256" key="3">
    <source>
        <dbReference type="ARBA" id="ARBA00023125"/>
    </source>
</evidence>
<evidence type="ECO:0000259" key="5">
    <source>
        <dbReference type="Pfam" id="PF04542"/>
    </source>
</evidence>
<organism evidence="6 7">
    <name type="scientific">Carnobacterium viridans</name>
    <dbReference type="NCBI Taxonomy" id="174587"/>
    <lineage>
        <taxon>Bacteria</taxon>
        <taxon>Bacillati</taxon>
        <taxon>Bacillota</taxon>
        <taxon>Bacilli</taxon>
        <taxon>Lactobacillales</taxon>
        <taxon>Carnobacteriaceae</taxon>
        <taxon>Carnobacterium</taxon>
    </lineage>
</organism>
<dbReference type="InterPro" id="IPR013325">
    <property type="entry name" value="RNA_pol_sigma_r2"/>
</dbReference>
<dbReference type="SUPFAM" id="SSF88946">
    <property type="entry name" value="Sigma2 domain of RNA polymerase sigma factors"/>
    <property type="match status" value="1"/>
</dbReference>
<evidence type="ECO:0000313" key="6">
    <source>
        <dbReference type="EMBL" id="SDQ33229.1"/>
    </source>
</evidence>
<evidence type="ECO:0000256" key="4">
    <source>
        <dbReference type="ARBA" id="ARBA00023163"/>
    </source>
</evidence>
<dbReference type="GO" id="GO:0006352">
    <property type="term" value="P:DNA-templated transcription initiation"/>
    <property type="evidence" value="ECO:0007669"/>
    <property type="project" value="InterPro"/>
</dbReference>
<dbReference type="EMBL" id="FNJW01000008">
    <property type="protein sequence ID" value="SDQ33229.1"/>
    <property type="molecule type" value="Genomic_DNA"/>
</dbReference>
<dbReference type="GO" id="GO:0016987">
    <property type="term" value="F:sigma factor activity"/>
    <property type="evidence" value="ECO:0007669"/>
    <property type="project" value="UniProtKB-KW"/>
</dbReference>